<dbReference type="SUPFAM" id="SSF53335">
    <property type="entry name" value="S-adenosyl-L-methionine-dependent methyltransferases"/>
    <property type="match status" value="1"/>
</dbReference>
<name>A0A510HJ53_9ACTN</name>
<accession>A0A510HJ53</accession>
<dbReference type="AlphaFoldDB" id="A0A510HJ53"/>
<proteinExistence type="predicted"/>
<dbReference type="PANTHER" id="PTHR43591">
    <property type="entry name" value="METHYLTRANSFERASE"/>
    <property type="match status" value="1"/>
</dbReference>
<reference evidence="3" key="1">
    <citation type="journal article" date="2019" name="Microbiol. Resour. Announc.">
        <title>Complete Genome Sequence of Rubrobacter xylanophilus Strain AA3-22, Isolated from Arima Onsen in Japan.</title>
        <authorList>
            <person name="Tomariguchi N."/>
            <person name="Miyazaki K."/>
        </authorList>
    </citation>
    <scope>NUCLEOTIDE SEQUENCE [LARGE SCALE GENOMIC DNA]</scope>
    <source>
        <strain evidence="3">AA3-22</strain>
    </source>
</reference>
<dbReference type="RefSeq" id="WP_143526530.1">
    <property type="nucleotide sequence ID" value="NZ_AP019791.1"/>
</dbReference>
<dbReference type="Proteomes" id="UP000318065">
    <property type="component" value="Chromosome"/>
</dbReference>
<dbReference type="OrthoDB" id="3763870at2"/>
<evidence type="ECO:0000313" key="3">
    <source>
        <dbReference type="EMBL" id="BBL78377.1"/>
    </source>
</evidence>
<dbReference type="PANTHER" id="PTHR43591:SF24">
    <property type="entry name" value="2-METHOXY-6-POLYPRENYL-1,4-BENZOQUINOL METHYLASE, MITOCHONDRIAL"/>
    <property type="match status" value="1"/>
</dbReference>
<dbReference type="Pfam" id="PF08241">
    <property type="entry name" value="Methyltransf_11"/>
    <property type="match status" value="1"/>
</dbReference>
<evidence type="ECO:0000256" key="1">
    <source>
        <dbReference type="SAM" id="MobiDB-lite"/>
    </source>
</evidence>
<gene>
    <name evidence="3" type="ORF">RxyAA322_02310</name>
</gene>
<dbReference type="Gene3D" id="3.40.50.150">
    <property type="entry name" value="Vaccinia Virus protein VP39"/>
    <property type="match status" value="1"/>
</dbReference>
<dbReference type="InterPro" id="IPR013216">
    <property type="entry name" value="Methyltransf_11"/>
</dbReference>
<feature type="region of interest" description="Disordered" evidence="1">
    <location>
        <begin position="1"/>
        <end position="21"/>
    </location>
</feature>
<dbReference type="CDD" id="cd02440">
    <property type="entry name" value="AdoMet_MTases"/>
    <property type="match status" value="1"/>
</dbReference>
<organism evidence="3 4">
    <name type="scientific">Rubrobacter xylanophilus</name>
    <dbReference type="NCBI Taxonomy" id="49319"/>
    <lineage>
        <taxon>Bacteria</taxon>
        <taxon>Bacillati</taxon>
        <taxon>Actinomycetota</taxon>
        <taxon>Rubrobacteria</taxon>
        <taxon>Rubrobacterales</taxon>
        <taxon>Rubrobacteraceae</taxon>
        <taxon>Rubrobacter</taxon>
    </lineage>
</organism>
<dbReference type="EMBL" id="AP019791">
    <property type="protein sequence ID" value="BBL78377.1"/>
    <property type="molecule type" value="Genomic_DNA"/>
</dbReference>
<feature type="domain" description="Methyltransferase type 11" evidence="2">
    <location>
        <begin position="119"/>
        <end position="214"/>
    </location>
</feature>
<sequence length="273" mass="29185">MISRSLLPVLRPEPSSPPGLVPQEIRSETPAGMILAGTLRSTPGNRYRVIGGYLDLLGRRTGAGNPANLSNFLPGAGRLYEPLWRTRSLTLLTGESFPNARELELIMRLLGSPHGGRYLDVGCSAGLYARHLARKTGGEVAALDISPSMLREAARRTHSEGTRISLIRTDAHHLPFADASFSGVVCGGTLNELRDPSRALREAARVLAPGGRLALMGLLRARSLAGSALQGLLAAGGLRFFTPEHLEEMLRAAGLQPYALETYGPVFFAGASR</sequence>
<evidence type="ECO:0000259" key="2">
    <source>
        <dbReference type="Pfam" id="PF08241"/>
    </source>
</evidence>
<protein>
    <recommendedName>
        <fullName evidence="2">Methyltransferase type 11 domain-containing protein</fullName>
    </recommendedName>
</protein>
<dbReference type="InterPro" id="IPR029063">
    <property type="entry name" value="SAM-dependent_MTases_sf"/>
</dbReference>
<dbReference type="GO" id="GO:0008757">
    <property type="term" value="F:S-adenosylmethionine-dependent methyltransferase activity"/>
    <property type="evidence" value="ECO:0007669"/>
    <property type="project" value="InterPro"/>
</dbReference>
<keyword evidence="4" id="KW-1185">Reference proteome</keyword>
<evidence type="ECO:0000313" key="4">
    <source>
        <dbReference type="Proteomes" id="UP000318065"/>
    </source>
</evidence>